<evidence type="ECO:0000256" key="2">
    <source>
        <dbReference type="ARBA" id="ARBA00022723"/>
    </source>
</evidence>
<dbReference type="PANTHER" id="PTHR33337">
    <property type="entry name" value="GFA DOMAIN-CONTAINING PROTEIN"/>
    <property type="match status" value="1"/>
</dbReference>
<evidence type="ECO:0000256" key="4">
    <source>
        <dbReference type="ARBA" id="ARBA00023239"/>
    </source>
</evidence>
<dbReference type="GO" id="GO:0016846">
    <property type="term" value="F:carbon-sulfur lyase activity"/>
    <property type="evidence" value="ECO:0007669"/>
    <property type="project" value="InterPro"/>
</dbReference>
<comment type="similarity">
    <text evidence="1">Belongs to the Gfa family.</text>
</comment>
<organism evidence="6 7">
    <name type="scientific">Collybia nuda</name>
    <dbReference type="NCBI Taxonomy" id="64659"/>
    <lineage>
        <taxon>Eukaryota</taxon>
        <taxon>Fungi</taxon>
        <taxon>Dikarya</taxon>
        <taxon>Basidiomycota</taxon>
        <taxon>Agaricomycotina</taxon>
        <taxon>Agaricomycetes</taxon>
        <taxon>Agaricomycetidae</taxon>
        <taxon>Agaricales</taxon>
        <taxon>Tricholomatineae</taxon>
        <taxon>Clitocybaceae</taxon>
        <taxon>Collybia</taxon>
    </lineage>
</organism>
<proteinExistence type="inferred from homology"/>
<dbReference type="InterPro" id="IPR011057">
    <property type="entry name" value="Mss4-like_sf"/>
</dbReference>
<dbReference type="Proteomes" id="UP000807353">
    <property type="component" value="Unassembled WGS sequence"/>
</dbReference>
<dbReference type="SUPFAM" id="SSF51316">
    <property type="entry name" value="Mss4-like"/>
    <property type="match status" value="2"/>
</dbReference>
<evidence type="ECO:0000313" key="6">
    <source>
        <dbReference type="EMBL" id="KAF9459653.1"/>
    </source>
</evidence>
<dbReference type="EMBL" id="MU150312">
    <property type="protein sequence ID" value="KAF9459653.1"/>
    <property type="molecule type" value="Genomic_DNA"/>
</dbReference>
<keyword evidence="2" id="KW-0479">Metal-binding</keyword>
<dbReference type="Pfam" id="PF04828">
    <property type="entry name" value="GFA"/>
    <property type="match status" value="2"/>
</dbReference>
<dbReference type="PANTHER" id="PTHR33337:SF40">
    <property type="entry name" value="CENP-V_GFA DOMAIN-CONTAINING PROTEIN-RELATED"/>
    <property type="match status" value="1"/>
</dbReference>
<evidence type="ECO:0000259" key="5">
    <source>
        <dbReference type="PROSITE" id="PS51891"/>
    </source>
</evidence>
<evidence type="ECO:0000256" key="1">
    <source>
        <dbReference type="ARBA" id="ARBA00005495"/>
    </source>
</evidence>
<reference evidence="6" key="1">
    <citation type="submission" date="2020-11" db="EMBL/GenBank/DDBJ databases">
        <authorList>
            <consortium name="DOE Joint Genome Institute"/>
            <person name="Ahrendt S."/>
            <person name="Riley R."/>
            <person name="Andreopoulos W."/>
            <person name="Labutti K."/>
            <person name="Pangilinan J."/>
            <person name="Ruiz-Duenas F.J."/>
            <person name="Barrasa J.M."/>
            <person name="Sanchez-Garcia M."/>
            <person name="Camarero S."/>
            <person name="Miyauchi S."/>
            <person name="Serrano A."/>
            <person name="Linde D."/>
            <person name="Babiker R."/>
            <person name="Drula E."/>
            <person name="Ayuso-Fernandez I."/>
            <person name="Pacheco R."/>
            <person name="Padilla G."/>
            <person name="Ferreira P."/>
            <person name="Barriuso J."/>
            <person name="Kellner H."/>
            <person name="Castanera R."/>
            <person name="Alfaro M."/>
            <person name="Ramirez L."/>
            <person name="Pisabarro A.G."/>
            <person name="Kuo A."/>
            <person name="Tritt A."/>
            <person name="Lipzen A."/>
            <person name="He G."/>
            <person name="Yan M."/>
            <person name="Ng V."/>
            <person name="Cullen D."/>
            <person name="Martin F."/>
            <person name="Rosso M.-N."/>
            <person name="Henrissat B."/>
            <person name="Hibbett D."/>
            <person name="Martinez A.T."/>
            <person name="Grigoriev I.V."/>
        </authorList>
    </citation>
    <scope>NUCLEOTIDE SEQUENCE</scope>
    <source>
        <strain evidence="6">CBS 247.69</strain>
    </source>
</reference>
<accession>A0A9P6CG68</accession>
<sequence length="368" mass="41376">MSTFVKARCHCGLNVLNIKFSTSSLPLPSIICHCNSCRHSTGQMARNYIPFEGEPTSFLTNKPIDFENLTGYHTSPSTTRWFCNICSTHLIASSTEIKVWYVAVGALERAGGIVQFTGHIWVSDTLDGGTADHLSVFDERKIPRYSEFPVVEGGTLPLGWRGVTENPSPDQLSAYCHCRAISFSITRPSLESKLPSSPYPDFLFPHDTTPITHLGNPDNEKWWLRPVDSENPTHYLAGYCACSTCRLVTGSEVQCWAFVPRSNIIFHGGTPDGLPVEIDLVDEDKRPKHLKRYDSSPTRHREYCDRCGATVFFWTDIRRDLIAISTGLFNERQDGSRAEGWLDWHLERVGFSEQASRKSMVDAIVSHK</sequence>
<feature type="domain" description="CENP-V/GFA" evidence="5">
    <location>
        <begin position="5"/>
        <end position="122"/>
    </location>
</feature>
<keyword evidence="3" id="KW-0862">Zinc</keyword>
<dbReference type="AlphaFoldDB" id="A0A9P6CG68"/>
<protein>
    <submittedName>
        <fullName evidence="6">Mss4-like protein</fullName>
    </submittedName>
</protein>
<dbReference type="InterPro" id="IPR006913">
    <property type="entry name" value="CENP-V/GFA"/>
</dbReference>
<name>A0A9P6CG68_9AGAR</name>
<comment type="caution">
    <text evidence="6">The sequence shown here is derived from an EMBL/GenBank/DDBJ whole genome shotgun (WGS) entry which is preliminary data.</text>
</comment>
<keyword evidence="7" id="KW-1185">Reference proteome</keyword>
<dbReference type="OrthoDB" id="5422068at2759"/>
<evidence type="ECO:0000256" key="3">
    <source>
        <dbReference type="ARBA" id="ARBA00022833"/>
    </source>
</evidence>
<dbReference type="PROSITE" id="PS51891">
    <property type="entry name" value="CENP_V_GFA"/>
    <property type="match status" value="1"/>
</dbReference>
<evidence type="ECO:0000313" key="7">
    <source>
        <dbReference type="Proteomes" id="UP000807353"/>
    </source>
</evidence>
<dbReference type="Gene3D" id="3.90.1590.10">
    <property type="entry name" value="glutathione-dependent formaldehyde- activating enzyme (gfa)"/>
    <property type="match status" value="2"/>
</dbReference>
<keyword evidence="4" id="KW-0456">Lyase</keyword>
<gene>
    <name evidence="6" type="ORF">BDZ94DRAFT_1171218</name>
</gene>
<dbReference type="GO" id="GO:0046872">
    <property type="term" value="F:metal ion binding"/>
    <property type="evidence" value="ECO:0007669"/>
    <property type="project" value="UniProtKB-KW"/>
</dbReference>